<keyword evidence="3" id="KW-1185">Reference proteome</keyword>
<feature type="region of interest" description="Disordered" evidence="1">
    <location>
        <begin position="1"/>
        <end position="20"/>
    </location>
</feature>
<protein>
    <recommendedName>
        <fullName evidence="4">Excreted virulence factor EspC (Type VII ESX diderm)</fullName>
    </recommendedName>
</protein>
<dbReference type="InterPro" id="IPR036689">
    <property type="entry name" value="ESAT-6-like_sf"/>
</dbReference>
<evidence type="ECO:0000256" key="1">
    <source>
        <dbReference type="SAM" id="MobiDB-lite"/>
    </source>
</evidence>
<dbReference type="Proteomes" id="UP001500037">
    <property type="component" value="Unassembled WGS sequence"/>
</dbReference>
<sequence>MNDINVRPEGLRTTSASVRTTSGQLAPKAGHWLDASFAAQAPYTGWESAGALNDAANAWQTHIASVVQQLQTYADQIDQSANAYDAVNQEATRRFNQALSDLNAGS</sequence>
<name>A0ABN1WS41_9ACTN</name>
<dbReference type="SUPFAM" id="SSF140453">
    <property type="entry name" value="EsxAB dimer-like"/>
    <property type="match status" value="1"/>
</dbReference>
<reference evidence="2 3" key="1">
    <citation type="journal article" date="2019" name="Int. J. Syst. Evol. Microbiol.">
        <title>The Global Catalogue of Microorganisms (GCM) 10K type strain sequencing project: providing services to taxonomists for standard genome sequencing and annotation.</title>
        <authorList>
            <consortium name="The Broad Institute Genomics Platform"/>
            <consortium name="The Broad Institute Genome Sequencing Center for Infectious Disease"/>
            <person name="Wu L."/>
            <person name="Ma J."/>
        </authorList>
    </citation>
    <scope>NUCLEOTIDE SEQUENCE [LARGE SCALE GENOMIC DNA]</scope>
    <source>
        <strain evidence="2 3">JCM 13004</strain>
    </source>
</reference>
<dbReference type="RefSeq" id="WP_344445251.1">
    <property type="nucleotide sequence ID" value="NZ_BAAALF010000153.1"/>
</dbReference>
<gene>
    <name evidence="2" type="ORF">GCM10009665_60390</name>
</gene>
<dbReference type="Gene3D" id="1.10.287.1060">
    <property type="entry name" value="ESAT-6-like"/>
    <property type="match status" value="1"/>
</dbReference>
<evidence type="ECO:0008006" key="4">
    <source>
        <dbReference type="Google" id="ProtNLM"/>
    </source>
</evidence>
<proteinExistence type="predicted"/>
<organism evidence="2 3">
    <name type="scientific">Kitasatospora nipponensis</name>
    <dbReference type="NCBI Taxonomy" id="258049"/>
    <lineage>
        <taxon>Bacteria</taxon>
        <taxon>Bacillati</taxon>
        <taxon>Actinomycetota</taxon>
        <taxon>Actinomycetes</taxon>
        <taxon>Kitasatosporales</taxon>
        <taxon>Streptomycetaceae</taxon>
        <taxon>Kitasatospora</taxon>
    </lineage>
</organism>
<evidence type="ECO:0000313" key="3">
    <source>
        <dbReference type="Proteomes" id="UP001500037"/>
    </source>
</evidence>
<evidence type="ECO:0000313" key="2">
    <source>
        <dbReference type="EMBL" id="GAA1262664.1"/>
    </source>
</evidence>
<comment type="caution">
    <text evidence="2">The sequence shown here is derived from an EMBL/GenBank/DDBJ whole genome shotgun (WGS) entry which is preliminary data.</text>
</comment>
<dbReference type="EMBL" id="BAAALF010000153">
    <property type="protein sequence ID" value="GAA1262664.1"/>
    <property type="molecule type" value="Genomic_DNA"/>
</dbReference>
<accession>A0ABN1WS41</accession>